<keyword evidence="4" id="KW-0255">Endonuclease</keyword>
<evidence type="ECO:0000313" key="8">
    <source>
        <dbReference type="EnsemblMetazoa" id="Aqu2.1.33228_001"/>
    </source>
</evidence>
<feature type="domain" description="Reverse transcriptase RNase H-like" evidence="7">
    <location>
        <begin position="2"/>
        <end position="57"/>
    </location>
</feature>
<evidence type="ECO:0000256" key="2">
    <source>
        <dbReference type="ARBA" id="ARBA00022695"/>
    </source>
</evidence>
<dbReference type="STRING" id="400682.A0A1X7UZM9"/>
<keyword evidence="2" id="KW-0548">Nucleotidyltransferase</keyword>
<dbReference type="GO" id="GO:0003964">
    <property type="term" value="F:RNA-directed DNA polymerase activity"/>
    <property type="evidence" value="ECO:0007669"/>
    <property type="project" value="UniProtKB-KW"/>
</dbReference>
<sequence length="172" mass="19731">RLAIVYAVRKFHQYLYGHRFTIYSDHKPLKYLFSVSTRVPVLASARIQRWALNLSTYKYTIECCPGTKIANADALSRLPLHTQAIPIPVPGYIKSVIQQLSDCIVKVGSQYDALLLMLLRHDWKRCINQLEYASMRQNRNVFLSDSLTHVPIGLYSTSGRDGRTCVTLRIRC</sequence>
<organism evidence="8">
    <name type="scientific">Amphimedon queenslandica</name>
    <name type="common">Sponge</name>
    <dbReference type="NCBI Taxonomy" id="400682"/>
    <lineage>
        <taxon>Eukaryota</taxon>
        <taxon>Metazoa</taxon>
        <taxon>Porifera</taxon>
        <taxon>Demospongiae</taxon>
        <taxon>Heteroscleromorpha</taxon>
        <taxon>Haplosclerida</taxon>
        <taxon>Niphatidae</taxon>
        <taxon>Amphimedon</taxon>
    </lineage>
</organism>
<dbReference type="InterPro" id="IPR041373">
    <property type="entry name" value="RT_RNaseH"/>
</dbReference>
<dbReference type="InterPro" id="IPR050951">
    <property type="entry name" value="Retrovirus_Pol_polyprotein"/>
</dbReference>
<dbReference type="GO" id="GO:0016787">
    <property type="term" value="F:hydrolase activity"/>
    <property type="evidence" value="ECO:0007669"/>
    <property type="project" value="UniProtKB-KW"/>
</dbReference>
<dbReference type="Pfam" id="PF17917">
    <property type="entry name" value="RT_RNaseH"/>
    <property type="match status" value="1"/>
</dbReference>
<dbReference type="AlphaFoldDB" id="A0A1X7UZM9"/>
<dbReference type="GO" id="GO:0004519">
    <property type="term" value="F:endonuclease activity"/>
    <property type="evidence" value="ECO:0007669"/>
    <property type="project" value="UniProtKB-KW"/>
</dbReference>
<evidence type="ECO:0000256" key="3">
    <source>
        <dbReference type="ARBA" id="ARBA00022722"/>
    </source>
</evidence>
<dbReference type="SUPFAM" id="SSF56672">
    <property type="entry name" value="DNA/RNA polymerases"/>
    <property type="match status" value="1"/>
</dbReference>
<dbReference type="CDD" id="cd09274">
    <property type="entry name" value="RNase_HI_RT_Ty3"/>
    <property type="match status" value="1"/>
</dbReference>
<keyword evidence="1" id="KW-0808">Transferase</keyword>
<dbReference type="PANTHER" id="PTHR37984:SF12">
    <property type="entry name" value="RIBONUCLEASE H"/>
    <property type="match status" value="1"/>
</dbReference>
<dbReference type="eggNOG" id="KOG0017">
    <property type="taxonomic scope" value="Eukaryota"/>
</dbReference>
<keyword evidence="6" id="KW-0695">RNA-directed DNA polymerase</keyword>
<evidence type="ECO:0000259" key="7">
    <source>
        <dbReference type="Pfam" id="PF17917"/>
    </source>
</evidence>
<dbReference type="EnsemblMetazoa" id="Aqu2.1.33228_001">
    <property type="protein sequence ID" value="Aqu2.1.33228_001"/>
    <property type="gene ID" value="Aqu2.1.33228"/>
</dbReference>
<dbReference type="InParanoid" id="A0A1X7UZM9"/>
<accession>A0A1X7UZM9</accession>
<dbReference type="InterPro" id="IPR043502">
    <property type="entry name" value="DNA/RNA_pol_sf"/>
</dbReference>
<protein>
    <recommendedName>
        <fullName evidence="7">Reverse transcriptase RNase H-like domain-containing protein</fullName>
    </recommendedName>
</protein>
<dbReference type="PANTHER" id="PTHR37984">
    <property type="entry name" value="PROTEIN CBG26694"/>
    <property type="match status" value="1"/>
</dbReference>
<evidence type="ECO:0000256" key="4">
    <source>
        <dbReference type="ARBA" id="ARBA00022759"/>
    </source>
</evidence>
<keyword evidence="3" id="KW-0540">Nuclease</keyword>
<evidence type="ECO:0000256" key="1">
    <source>
        <dbReference type="ARBA" id="ARBA00022679"/>
    </source>
</evidence>
<keyword evidence="5" id="KW-0378">Hydrolase</keyword>
<evidence type="ECO:0000256" key="5">
    <source>
        <dbReference type="ARBA" id="ARBA00022801"/>
    </source>
</evidence>
<proteinExistence type="predicted"/>
<reference evidence="8" key="1">
    <citation type="submission" date="2017-05" db="UniProtKB">
        <authorList>
            <consortium name="EnsemblMetazoa"/>
        </authorList>
    </citation>
    <scope>IDENTIFICATION</scope>
</reference>
<evidence type="ECO:0000256" key="6">
    <source>
        <dbReference type="ARBA" id="ARBA00022918"/>
    </source>
</evidence>
<name>A0A1X7UZM9_AMPQE</name>